<proteinExistence type="predicted"/>
<name>A0A9N6WUS3_9VIRU</name>
<reference evidence="1" key="1">
    <citation type="submission" date="2022-10" db="EMBL/GenBank/DDBJ databases">
        <authorList>
            <person name="Meaden S."/>
        </authorList>
    </citation>
    <scope>NUCLEOTIDE SEQUENCE</scope>
</reference>
<sequence>MQNNPLYYVLVITRSLHKDFDWSHDNVVEGVVKSIVPNLVHTGSGAGLGSRDLEFDGLVTPEDAEQIVNQLEEITGIKFEYLIVPVVADEDDE</sequence>
<accession>A0A9N6WUS3</accession>
<gene>
    <name evidence="1" type="ORF">ORM20_00007</name>
</gene>
<protein>
    <submittedName>
        <fullName evidence="1">Uncharacterized protein</fullName>
    </submittedName>
</protein>
<organism evidence="1">
    <name type="scientific">Ochrobactrum phage ORM_20</name>
    <dbReference type="NCBI Taxonomy" id="2985243"/>
    <lineage>
        <taxon>Viruses</taxon>
    </lineage>
</organism>
<evidence type="ECO:0000313" key="1">
    <source>
        <dbReference type="EMBL" id="CAI3971061.1"/>
    </source>
</evidence>
<dbReference type="EMBL" id="OX359470">
    <property type="protein sequence ID" value="CAI3971061.1"/>
    <property type="molecule type" value="Genomic_DNA"/>
</dbReference>